<dbReference type="EMBL" id="CAVLEF010000001">
    <property type="protein sequence ID" value="CAK1539954.1"/>
    <property type="molecule type" value="Genomic_DNA"/>
</dbReference>
<comment type="caution">
    <text evidence="1">The sequence shown here is derived from an EMBL/GenBank/DDBJ whole genome shotgun (WGS) entry which is preliminary data.</text>
</comment>
<sequence>MHFILNLTRSTRTLPLRNIILALSVVSRERTNSRHRNNSRSLKTMRDDKNISRREKGNEINQAAGVEIQPRAVNSFRLIRGPCAGITAPYLAHYARRASRCESRRSKRIACDIICEDRALSSSATAGTWGDYSQRSTISTVG</sequence>
<proteinExistence type="predicted"/>
<protein>
    <submittedName>
        <fullName evidence="1">Uncharacterized protein</fullName>
    </submittedName>
</protein>
<name>A0AAV1IS99_9NEOP</name>
<dbReference type="Proteomes" id="UP001497472">
    <property type="component" value="Unassembled WGS sequence"/>
</dbReference>
<organism evidence="1 2">
    <name type="scientific">Leptosia nina</name>
    <dbReference type="NCBI Taxonomy" id="320188"/>
    <lineage>
        <taxon>Eukaryota</taxon>
        <taxon>Metazoa</taxon>
        <taxon>Ecdysozoa</taxon>
        <taxon>Arthropoda</taxon>
        <taxon>Hexapoda</taxon>
        <taxon>Insecta</taxon>
        <taxon>Pterygota</taxon>
        <taxon>Neoptera</taxon>
        <taxon>Endopterygota</taxon>
        <taxon>Lepidoptera</taxon>
        <taxon>Glossata</taxon>
        <taxon>Ditrysia</taxon>
        <taxon>Papilionoidea</taxon>
        <taxon>Pieridae</taxon>
        <taxon>Pierinae</taxon>
        <taxon>Leptosia</taxon>
    </lineage>
</organism>
<gene>
    <name evidence="1" type="ORF">LNINA_LOCUS49</name>
</gene>
<evidence type="ECO:0000313" key="1">
    <source>
        <dbReference type="EMBL" id="CAK1539954.1"/>
    </source>
</evidence>
<dbReference type="AlphaFoldDB" id="A0AAV1IS99"/>
<reference evidence="1 2" key="1">
    <citation type="submission" date="2023-11" db="EMBL/GenBank/DDBJ databases">
        <authorList>
            <person name="Okamura Y."/>
        </authorList>
    </citation>
    <scope>NUCLEOTIDE SEQUENCE [LARGE SCALE GENOMIC DNA]</scope>
</reference>
<evidence type="ECO:0000313" key="2">
    <source>
        <dbReference type="Proteomes" id="UP001497472"/>
    </source>
</evidence>
<keyword evidence="2" id="KW-1185">Reference proteome</keyword>
<accession>A0AAV1IS99</accession>